<reference evidence="3" key="1">
    <citation type="journal article" date="2023" name="Commun. Biol.">
        <title>Genome analysis of Parmales, the sister group of diatoms, reveals the evolutionary specialization of diatoms from phago-mixotrophs to photoautotrophs.</title>
        <authorList>
            <person name="Ban H."/>
            <person name="Sato S."/>
            <person name="Yoshikawa S."/>
            <person name="Yamada K."/>
            <person name="Nakamura Y."/>
            <person name="Ichinomiya M."/>
            <person name="Sato N."/>
            <person name="Blanc-Mathieu R."/>
            <person name="Endo H."/>
            <person name="Kuwata A."/>
            <person name="Ogata H."/>
        </authorList>
    </citation>
    <scope>NUCLEOTIDE SEQUENCE [LARGE SCALE GENOMIC DNA]</scope>
    <source>
        <strain evidence="3">NIES 3701</strain>
    </source>
</reference>
<organism evidence="2 3">
    <name type="scientific">Triparma strigata</name>
    <dbReference type="NCBI Taxonomy" id="1606541"/>
    <lineage>
        <taxon>Eukaryota</taxon>
        <taxon>Sar</taxon>
        <taxon>Stramenopiles</taxon>
        <taxon>Ochrophyta</taxon>
        <taxon>Bolidophyceae</taxon>
        <taxon>Parmales</taxon>
        <taxon>Triparmaceae</taxon>
        <taxon>Triparma</taxon>
    </lineage>
</organism>
<sequence>MSRLKSPRQLSLVMSIIDNVMSHINTPGSAMKLVPVVQVIALTILAGCLITIYYGVAVIHMCVMIFLATGLLCSLTYLQKVIDSTKMVPGEAQSKRESYSEIRKID</sequence>
<dbReference type="AlphaFoldDB" id="A0A9W7BP91"/>
<gene>
    <name evidence="2" type="ORF">TrST_g7770</name>
</gene>
<keyword evidence="1" id="KW-0472">Membrane</keyword>
<dbReference type="Proteomes" id="UP001165085">
    <property type="component" value="Unassembled WGS sequence"/>
</dbReference>
<accession>A0A9W7BP91</accession>
<comment type="caution">
    <text evidence="2">The sequence shown here is derived from an EMBL/GenBank/DDBJ whole genome shotgun (WGS) entry which is preliminary data.</text>
</comment>
<evidence type="ECO:0000256" key="1">
    <source>
        <dbReference type="SAM" id="Phobius"/>
    </source>
</evidence>
<dbReference type="EMBL" id="BRXY01000436">
    <property type="protein sequence ID" value="GMH94916.1"/>
    <property type="molecule type" value="Genomic_DNA"/>
</dbReference>
<name>A0A9W7BP91_9STRA</name>
<evidence type="ECO:0000313" key="3">
    <source>
        <dbReference type="Proteomes" id="UP001165085"/>
    </source>
</evidence>
<evidence type="ECO:0000313" key="2">
    <source>
        <dbReference type="EMBL" id="GMH94916.1"/>
    </source>
</evidence>
<protein>
    <submittedName>
        <fullName evidence="2">Uncharacterized protein</fullName>
    </submittedName>
</protein>
<feature type="transmembrane region" description="Helical" evidence="1">
    <location>
        <begin position="33"/>
        <end position="52"/>
    </location>
</feature>
<keyword evidence="1" id="KW-1133">Transmembrane helix</keyword>
<dbReference type="OrthoDB" id="10376034at2759"/>
<keyword evidence="3" id="KW-1185">Reference proteome</keyword>
<proteinExistence type="predicted"/>
<keyword evidence="1" id="KW-0812">Transmembrane</keyword>
<feature type="transmembrane region" description="Helical" evidence="1">
    <location>
        <begin position="58"/>
        <end position="78"/>
    </location>
</feature>